<sequence length="70" mass="7917">VAAIQDNARMQDVINRNYQEHLSTRDVISQASIFPRCVDTSTPPSNFIDLQVTAGHYKEPRIWVDPGFGE</sequence>
<accession>A0A0J7JZB7</accession>
<evidence type="ECO:0000313" key="2">
    <source>
        <dbReference type="Proteomes" id="UP000036403"/>
    </source>
</evidence>
<dbReference type="Proteomes" id="UP000036403">
    <property type="component" value="Unassembled WGS sequence"/>
</dbReference>
<dbReference type="AlphaFoldDB" id="A0A0J7JZB7"/>
<feature type="non-terminal residue" evidence="1">
    <location>
        <position position="1"/>
    </location>
</feature>
<name>A0A0J7JZB7_LASNI</name>
<dbReference type="EMBL" id="LBMM01019989">
    <property type="protein sequence ID" value="KMQ83394.1"/>
    <property type="molecule type" value="Genomic_DNA"/>
</dbReference>
<protein>
    <submittedName>
        <fullName evidence="1">Uncharacterized protein</fullName>
    </submittedName>
</protein>
<evidence type="ECO:0000313" key="1">
    <source>
        <dbReference type="EMBL" id="KMQ83394.1"/>
    </source>
</evidence>
<organism evidence="1 2">
    <name type="scientific">Lasius niger</name>
    <name type="common">Black garden ant</name>
    <dbReference type="NCBI Taxonomy" id="67767"/>
    <lineage>
        <taxon>Eukaryota</taxon>
        <taxon>Metazoa</taxon>
        <taxon>Ecdysozoa</taxon>
        <taxon>Arthropoda</taxon>
        <taxon>Hexapoda</taxon>
        <taxon>Insecta</taxon>
        <taxon>Pterygota</taxon>
        <taxon>Neoptera</taxon>
        <taxon>Endopterygota</taxon>
        <taxon>Hymenoptera</taxon>
        <taxon>Apocrita</taxon>
        <taxon>Aculeata</taxon>
        <taxon>Formicoidea</taxon>
        <taxon>Formicidae</taxon>
        <taxon>Formicinae</taxon>
        <taxon>Lasius</taxon>
        <taxon>Lasius</taxon>
    </lineage>
</organism>
<dbReference type="PaxDb" id="67767-A0A0J7JZB7"/>
<proteinExistence type="predicted"/>
<gene>
    <name evidence="1" type="ORF">RF55_20150</name>
</gene>
<keyword evidence="2" id="KW-1185">Reference proteome</keyword>
<reference evidence="1 2" key="1">
    <citation type="submission" date="2015-04" db="EMBL/GenBank/DDBJ databases">
        <title>Lasius niger genome sequencing.</title>
        <authorList>
            <person name="Konorov E.A."/>
            <person name="Nikitin M.A."/>
            <person name="Kirill M.V."/>
            <person name="Chang P."/>
        </authorList>
    </citation>
    <scope>NUCLEOTIDE SEQUENCE [LARGE SCALE GENOMIC DNA]</scope>
    <source>
        <tissue evidence="1">Whole</tissue>
    </source>
</reference>
<comment type="caution">
    <text evidence="1">The sequence shown here is derived from an EMBL/GenBank/DDBJ whole genome shotgun (WGS) entry which is preliminary data.</text>
</comment>